<dbReference type="EMBL" id="CP000906">
    <property type="protein sequence ID" value="ABY46801.1"/>
    <property type="molecule type" value="Genomic_DNA"/>
</dbReference>
<name>A9VVI6_BACMK</name>
<evidence type="ECO:0000313" key="1">
    <source>
        <dbReference type="EMBL" id="ABY46801.1"/>
    </source>
</evidence>
<dbReference type="AlphaFoldDB" id="A9VVI6"/>
<dbReference type="RefSeq" id="WP_012260038.1">
    <property type="nucleotide sequence ID" value="NC_010182.1"/>
</dbReference>
<keyword evidence="1" id="KW-0614">Plasmid</keyword>
<dbReference type="Proteomes" id="UP000002154">
    <property type="component" value="Plasmid pBWB403"/>
</dbReference>
<gene>
    <name evidence="1" type="ordered locus">BcerKBAB4_5307</name>
</gene>
<accession>A9VVI6</accession>
<evidence type="ECO:0000313" key="2">
    <source>
        <dbReference type="Proteomes" id="UP000002154"/>
    </source>
</evidence>
<geneLocation type="plasmid" evidence="1 2">
    <name>pBWB403</name>
</geneLocation>
<reference evidence="1 2" key="1">
    <citation type="journal article" date="2008" name="Chem. Biol. Interact.">
        <title>Extending the Bacillus cereus group genomics to putative food-borne pathogens of different toxicity.</title>
        <authorList>
            <person name="Lapidus A."/>
            <person name="Goltsman E."/>
            <person name="Auger S."/>
            <person name="Galleron N."/>
            <person name="Segurens B."/>
            <person name="Dossat C."/>
            <person name="Land M.L."/>
            <person name="Broussolle V."/>
            <person name="Brillard J."/>
            <person name="Guinebretiere M.H."/>
            <person name="Sanchis V."/>
            <person name="Nguen-The C."/>
            <person name="Lereclus D."/>
            <person name="Richardson P."/>
            <person name="Wincker P."/>
            <person name="Weissenbach J."/>
            <person name="Ehrlich S.D."/>
            <person name="Sorokin A."/>
        </authorList>
    </citation>
    <scope>NUCLEOTIDE SEQUENCE [LARGE SCALE GENOMIC DNA]</scope>
    <source>
        <strain evidence="2">KBAB4</strain>
        <plasmid evidence="1 2">pBWB403</plasmid>
    </source>
</reference>
<proteinExistence type="predicted"/>
<sequence>MTQVYVGASALKEMEAKKLQFEENQNSDYGVIYFIENGKLMGTNKSDGRTRERQPELDFYTTQRFVEYSELKEGVKAIVVDASGNESISLRDIVEIKEVSTITFGVHNLRTGDRIRLNKERLRVATDEDIKAFETKLRTEKFSVGKFAKVTDVKATERHNGAHSFKTGEIIKLTYKYSEMSFEGESVERLQTNSIRVEDMVIVDEETALQMQVKVAKVGDIVVILKNEGNQHSKVGDIVEIQKFDRGSEGFRMLHADGKDASYKHRRNVRMATTQEIADFNKAKEDAKLVIKQGDYARVIKNDSFRVGDVVKVGRFDGIHFSAVKAGDNDGDFHYIDERGEVEKITEEEYNEAKRKEDAKRVKRGDVVVVVTSYNRHEEGTIGKVRSRCNGHIHLNNAEGDNMGGTLRDGKYRLATSEEKAEFQKKEAEFEIQRKEKAEWAKLGREVGELRNGDVVVFGTNTYANGFDKGSIAEIRNVSKNSYGTYRFDFGRQGQGLIGAGNSTHVQEIIATKESRVSLKLSK</sequence>
<dbReference type="KEGG" id="bwe:BcerKBAB4_5307"/>
<organism evidence="1 2">
    <name type="scientific">Bacillus mycoides (strain KBAB4)</name>
    <name type="common">Bacillus weihenstephanensis</name>
    <dbReference type="NCBI Taxonomy" id="315730"/>
    <lineage>
        <taxon>Bacteria</taxon>
        <taxon>Bacillati</taxon>
        <taxon>Bacillota</taxon>
        <taxon>Bacilli</taxon>
        <taxon>Bacillales</taxon>
        <taxon>Bacillaceae</taxon>
        <taxon>Bacillus</taxon>
        <taxon>Bacillus cereus group</taxon>
    </lineage>
</organism>
<protein>
    <submittedName>
        <fullName evidence="1">Uncharacterized protein</fullName>
    </submittedName>
</protein>
<dbReference type="HOGENOM" id="CLU_520394_0_0_9"/>